<comment type="caution">
    <text evidence="2">The sequence shown here is derived from an EMBL/GenBank/DDBJ whole genome shotgun (WGS) entry which is preliminary data.</text>
</comment>
<dbReference type="Proteomes" id="UP001476798">
    <property type="component" value="Unassembled WGS sequence"/>
</dbReference>
<gene>
    <name evidence="2" type="ORF">GOODEAATRI_003627</name>
</gene>
<proteinExistence type="predicted"/>
<evidence type="ECO:0000313" key="2">
    <source>
        <dbReference type="EMBL" id="MEQ2164153.1"/>
    </source>
</evidence>
<keyword evidence="1" id="KW-1133">Transmembrane helix</keyword>
<feature type="transmembrane region" description="Helical" evidence="1">
    <location>
        <begin position="36"/>
        <end position="57"/>
    </location>
</feature>
<keyword evidence="1" id="KW-0812">Transmembrane</keyword>
<evidence type="ECO:0000256" key="1">
    <source>
        <dbReference type="SAM" id="Phobius"/>
    </source>
</evidence>
<name>A0ABV0MYD8_9TELE</name>
<sequence>MAYDDASHAEDVPDTVMPRGAPCMCGKKCRGRSGTAVFLGLFLLSLTLHAVTLVCYLDLRSEVKREITHQKRDSMRLVDCSCFCIMVSGCVSALSWPTYFTGSSHPLLSTQFLGRYVGKEMFDSHSFLTCQEYHEQSALRRMHATGVSNACAAVTGTRRATSATSPRPEIGCEIMFGRQTRRKCKAIWLNMHIKNTLRSPPLQPPTFSSLPPRSFTRQQLERRCGGTCTPNEQRTFLLPGTSGVAVCP</sequence>
<protein>
    <submittedName>
        <fullName evidence="2">Uncharacterized protein</fullName>
    </submittedName>
</protein>
<accession>A0ABV0MYD8</accession>
<evidence type="ECO:0000313" key="3">
    <source>
        <dbReference type="Proteomes" id="UP001476798"/>
    </source>
</evidence>
<dbReference type="EMBL" id="JAHRIO010020135">
    <property type="protein sequence ID" value="MEQ2164153.1"/>
    <property type="molecule type" value="Genomic_DNA"/>
</dbReference>
<reference evidence="2 3" key="1">
    <citation type="submission" date="2021-06" db="EMBL/GenBank/DDBJ databases">
        <authorList>
            <person name="Palmer J.M."/>
        </authorList>
    </citation>
    <scope>NUCLEOTIDE SEQUENCE [LARGE SCALE GENOMIC DNA]</scope>
    <source>
        <strain evidence="2 3">GA_2019</strain>
        <tissue evidence="2">Muscle</tissue>
    </source>
</reference>
<keyword evidence="3" id="KW-1185">Reference proteome</keyword>
<feature type="transmembrane region" description="Helical" evidence="1">
    <location>
        <begin position="77"/>
        <end position="99"/>
    </location>
</feature>
<keyword evidence="1" id="KW-0472">Membrane</keyword>
<organism evidence="2 3">
    <name type="scientific">Goodea atripinnis</name>
    <dbReference type="NCBI Taxonomy" id="208336"/>
    <lineage>
        <taxon>Eukaryota</taxon>
        <taxon>Metazoa</taxon>
        <taxon>Chordata</taxon>
        <taxon>Craniata</taxon>
        <taxon>Vertebrata</taxon>
        <taxon>Euteleostomi</taxon>
        <taxon>Actinopterygii</taxon>
        <taxon>Neopterygii</taxon>
        <taxon>Teleostei</taxon>
        <taxon>Neoteleostei</taxon>
        <taxon>Acanthomorphata</taxon>
        <taxon>Ovalentaria</taxon>
        <taxon>Atherinomorphae</taxon>
        <taxon>Cyprinodontiformes</taxon>
        <taxon>Goodeidae</taxon>
        <taxon>Goodea</taxon>
    </lineage>
</organism>